<proteinExistence type="predicted"/>
<comment type="caution">
    <text evidence="1">The sequence shown here is derived from an EMBL/GenBank/DDBJ whole genome shotgun (WGS) entry which is preliminary data.</text>
</comment>
<keyword evidence="2" id="KW-1185">Reference proteome</keyword>
<evidence type="ECO:0008006" key="3">
    <source>
        <dbReference type="Google" id="ProtNLM"/>
    </source>
</evidence>
<dbReference type="Pfam" id="PF09916">
    <property type="entry name" value="DUF2145"/>
    <property type="match status" value="1"/>
</dbReference>
<dbReference type="EMBL" id="BAABEX010000001">
    <property type="protein sequence ID" value="GAA4417266.1"/>
    <property type="molecule type" value="Genomic_DNA"/>
</dbReference>
<dbReference type="Proteomes" id="UP001501788">
    <property type="component" value="Unassembled WGS sequence"/>
</dbReference>
<protein>
    <recommendedName>
        <fullName evidence="3">DUF2145 domain-containing protein</fullName>
    </recommendedName>
</protein>
<accession>A0ABP8KV19</accession>
<sequence>MTMMNIPVSLDAAPHRPQSGRLFGHVQTYAGRLGAAALSPFSLHAARFGKGDDALTAGRPLLEVKHIPLSRCAASPFSLRAARSGKGDDAFAAGRPLLGISGRGRALWLGCAVAIAAVMLAATPAHAGRSCEARKPTPQTIERGMLLAERTAAALNAEHAASGAQVVLLARAGQDLSRYGLRYSHLGWAYRTPDGAWRVVHKLNDCGTAVGHLYRQGLGEFFLDDLWRHEAVWLLPTPAVQQALWPVLQDNARARLLQHAPYSMVSYVWGRRYQQSNQWAIETLAAAMEPATVRTREQAQAWLQFKGYEPTTLRLGPLTRLGGRVGSANVAFDDHPGDKRFADRIETVTVDSVLAWMPRAQLGSAPRTVTLP</sequence>
<reference evidence="2" key="1">
    <citation type="journal article" date="2019" name="Int. J. Syst. Evol. Microbiol.">
        <title>The Global Catalogue of Microorganisms (GCM) 10K type strain sequencing project: providing services to taxonomists for standard genome sequencing and annotation.</title>
        <authorList>
            <consortium name="The Broad Institute Genomics Platform"/>
            <consortium name="The Broad Institute Genome Sequencing Center for Infectious Disease"/>
            <person name="Wu L."/>
            <person name="Ma J."/>
        </authorList>
    </citation>
    <scope>NUCLEOTIDE SEQUENCE [LARGE SCALE GENOMIC DNA]</scope>
    <source>
        <strain evidence="2">JCM 31890</strain>
    </source>
</reference>
<name>A0ABP8KV19_9BURK</name>
<gene>
    <name evidence="1" type="ORF">GCM10023090_00560</name>
</gene>
<organism evidence="1 2">
    <name type="scientific">Acidovorax lacteus</name>
    <dbReference type="NCBI Taxonomy" id="1924988"/>
    <lineage>
        <taxon>Bacteria</taxon>
        <taxon>Pseudomonadati</taxon>
        <taxon>Pseudomonadota</taxon>
        <taxon>Betaproteobacteria</taxon>
        <taxon>Burkholderiales</taxon>
        <taxon>Comamonadaceae</taxon>
        <taxon>Acidovorax</taxon>
    </lineage>
</organism>
<dbReference type="InterPro" id="IPR014547">
    <property type="entry name" value="UCP028477"/>
</dbReference>
<evidence type="ECO:0000313" key="1">
    <source>
        <dbReference type="EMBL" id="GAA4417266.1"/>
    </source>
</evidence>
<evidence type="ECO:0000313" key="2">
    <source>
        <dbReference type="Proteomes" id="UP001501788"/>
    </source>
</evidence>